<evidence type="ECO:0000256" key="8">
    <source>
        <dbReference type="ARBA" id="ARBA00023047"/>
    </source>
</evidence>
<comment type="similarity">
    <text evidence="2">Belongs to the BexD/CtrA/VexA family.</text>
</comment>
<dbReference type="GO" id="GO:0015159">
    <property type="term" value="F:polysaccharide transmembrane transporter activity"/>
    <property type="evidence" value="ECO:0007669"/>
    <property type="project" value="InterPro"/>
</dbReference>
<keyword evidence="11" id="KW-0472">Membrane</keyword>
<dbReference type="EMBL" id="AVPU01000014">
    <property type="protein sequence ID" value="KGM54317.1"/>
    <property type="molecule type" value="Genomic_DNA"/>
</dbReference>
<dbReference type="InterPro" id="IPR049712">
    <property type="entry name" value="Poly_export"/>
</dbReference>
<reference evidence="18 19" key="1">
    <citation type="submission" date="2013-08" db="EMBL/GenBank/DDBJ databases">
        <title>Genome sequencing of Lysobacter.</title>
        <authorList>
            <person name="Zhang S."/>
            <person name="Wang G."/>
        </authorList>
    </citation>
    <scope>NUCLEOTIDE SEQUENCE [LARGE SCALE GENOMIC DNA]</scope>
    <source>
        <strain evidence="18 19">GH1-9</strain>
    </source>
</reference>
<feature type="chain" id="PRO_5001969342" description="Soluble ligand binding domain-containing protein" evidence="15">
    <location>
        <begin position="21"/>
        <end position="229"/>
    </location>
</feature>
<evidence type="ECO:0000313" key="19">
    <source>
        <dbReference type="Proteomes" id="UP000029998"/>
    </source>
</evidence>
<dbReference type="InterPro" id="IPR054765">
    <property type="entry name" value="SLBB_dom"/>
</dbReference>
<keyword evidence="3" id="KW-0813">Transport</keyword>
<feature type="domain" description="Polysaccharide export protein N-terminal" evidence="16">
    <location>
        <begin position="43"/>
        <end position="116"/>
    </location>
</feature>
<dbReference type="GO" id="GO:0006811">
    <property type="term" value="P:monoatomic ion transport"/>
    <property type="evidence" value="ECO:0007669"/>
    <property type="project" value="UniProtKB-KW"/>
</dbReference>
<evidence type="ECO:0000256" key="11">
    <source>
        <dbReference type="ARBA" id="ARBA00023136"/>
    </source>
</evidence>
<evidence type="ECO:0000256" key="5">
    <source>
        <dbReference type="ARBA" id="ARBA00022597"/>
    </source>
</evidence>
<evidence type="ECO:0000256" key="7">
    <source>
        <dbReference type="ARBA" id="ARBA00022729"/>
    </source>
</evidence>
<gene>
    <name evidence="18" type="ORF">N800_04425</name>
</gene>
<dbReference type="RefSeq" id="WP_036137336.1">
    <property type="nucleotide sequence ID" value="NZ_AVPU01000014.1"/>
</dbReference>
<evidence type="ECO:0000256" key="14">
    <source>
        <dbReference type="ARBA" id="ARBA00023288"/>
    </source>
</evidence>
<name>A0A0A0EYX8_9GAMM</name>
<keyword evidence="10" id="KW-0626">Porin</keyword>
<dbReference type="GO" id="GO:0046930">
    <property type="term" value="C:pore complex"/>
    <property type="evidence" value="ECO:0007669"/>
    <property type="project" value="UniProtKB-KW"/>
</dbReference>
<dbReference type="GO" id="GO:0015288">
    <property type="term" value="F:porin activity"/>
    <property type="evidence" value="ECO:0007669"/>
    <property type="project" value="UniProtKB-KW"/>
</dbReference>
<dbReference type="Gene3D" id="3.10.560.10">
    <property type="entry name" value="Outer membrane lipoprotein wza domain like"/>
    <property type="match status" value="1"/>
</dbReference>
<keyword evidence="4" id="KW-1134">Transmembrane beta strand</keyword>
<dbReference type="Pfam" id="PF02563">
    <property type="entry name" value="Poly_export"/>
    <property type="match status" value="1"/>
</dbReference>
<keyword evidence="13" id="KW-0998">Cell outer membrane</keyword>
<dbReference type="eggNOG" id="COG1596">
    <property type="taxonomic scope" value="Bacteria"/>
</dbReference>
<keyword evidence="6" id="KW-0812">Transmembrane</keyword>
<evidence type="ECO:0000256" key="15">
    <source>
        <dbReference type="SAM" id="SignalP"/>
    </source>
</evidence>
<evidence type="ECO:0008006" key="20">
    <source>
        <dbReference type="Google" id="ProtNLM"/>
    </source>
</evidence>
<keyword evidence="14" id="KW-0449">Lipoprotein</keyword>
<evidence type="ECO:0000256" key="3">
    <source>
        <dbReference type="ARBA" id="ARBA00022448"/>
    </source>
</evidence>
<comment type="subcellular location">
    <subcellularLocation>
        <location evidence="1">Cell outer membrane</location>
        <topology evidence="1">Multi-pass membrane protein</topology>
    </subcellularLocation>
</comment>
<evidence type="ECO:0000256" key="13">
    <source>
        <dbReference type="ARBA" id="ARBA00023237"/>
    </source>
</evidence>
<feature type="domain" description="SLBB" evidence="17">
    <location>
        <begin position="122"/>
        <end position="202"/>
    </location>
</feature>
<accession>A0A0A0EYX8</accession>
<keyword evidence="5" id="KW-0762">Sugar transport</keyword>
<evidence type="ECO:0000256" key="1">
    <source>
        <dbReference type="ARBA" id="ARBA00004571"/>
    </source>
</evidence>
<dbReference type="AlphaFoldDB" id="A0A0A0EYX8"/>
<feature type="signal peptide" evidence="15">
    <location>
        <begin position="1"/>
        <end position="20"/>
    </location>
</feature>
<comment type="caution">
    <text evidence="18">The sequence shown here is derived from an EMBL/GenBank/DDBJ whole genome shotgun (WGS) entry which is preliminary data.</text>
</comment>
<keyword evidence="7 15" id="KW-0732">Signal</keyword>
<evidence type="ECO:0000256" key="4">
    <source>
        <dbReference type="ARBA" id="ARBA00022452"/>
    </source>
</evidence>
<dbReference type="Proteomes" id="UP000029998">
    <property type="component" value="Unassembled WGS sequence"/>
</dbReference>
<keyword evidence="19" id="KW-1185">Reference proteome</keyword>
<keyword evidence="9" id="KW-0406">Ion transport</keyword>
<dbReference type="PROSITE" id="PS51257">
    <property type="entry name" value="PROKAR_LIPOPROTEIN"/>
    <property type="match status" value="1"/>
</dbReference>
<evidence type="ECO:0000256" key="6">
    <source>
        <dbReference type="ARBA" id="ARBA00022692"/>
    </source>
</evidence>
<organism evidence="18 19">
    <name type="scientific">Lysobacter daejeonensis GH1-9</name>
    <dbReference type="NCBI Taxonomy" id="1385517"/>
    <lineage>
        <taxon>Bacteria</taxon>
        <taxon>Pseudomonadati</taxon>
        <taxon>Pseudomonadota</taxon>
        <taxon>Gammaproteobacteria</taxon>
        <taxon>Lysobacterales</taxon>
        <taxon>Lysobacteraceae</taxon>
        <taxon>Aerolutibacter</taxon>
    </lineage>
</organism>
<dbReference type="InterPro" id="IPR003715">
    <property type="entry name" value="Poly_export_N"/>
</dbReference>
<dbReference type="PANTHER" id="PTHR33619">
    <property type="entry name" value="POLYSACCHARIDE EXPORT PROTEIN GFCE-RELATED"/>
    <property type="match status" value="1"/>
</dbReference>
<evidence type="ECO:0000256" key="12">
    <source>
        <dbReference type="ARBA" id="ARBA00023139"/>
    </source>
</evidence>
<dbReference type="STRING" id="1385517.N800_04425"/>
<protein>
    <recommendedName>
        <fullName evidence="20">Soluble ligand binding domain-containing protein</fullName>
    </recommendedName>
</protein>
<dbReference type="GO" id="GO:0009279">
    <property type="term" value="C:cell outer membrane"/>
    <property type="evidence" value="ECO:0007669"/>
    <property type="project" value="UniProtKB-SubCell"/>
</dbReference>
<evidence type="ECO:0000259" key="16">
    <source>
        <dbReference type="Pfam" id="PF02563"/>
    </source>
</evidence>
<evidence type="ECO:0000313" key="18">
    <source>
        <dbReference type="EMBL" id="KGM54317.1"/>
    </source>
</evidence>
<evidence type="ECO:0000259" key="17">
    <source>
        <dbReference type="Pfam" id="PF22461"/>
    </source>
</evidence>
<dbReference type="Pfam" id="PF22461">
    <property type="entry name" value="SLBB_2"/>
    <property type="match status" value="1"/>
</dbReference>
<evidence type="ECO:0000256" key="10">
    <source>
        <dbReference type="ARBA" id="ARBA00023114"/>
    </source>
</evidence>
<sequence length="229" mass="25126">MFTFVRVSALLCAVLLSACASRGDVAQAPALPVVDPVTEVLGQPEYRVGPHDLLTVTVFQIKDLDREVRVNNAGQISLPLIGGVQAAGRTVAELEADIARLYSARYLQDPQVTLFVKEFSSQRVTVNGAVRKTGIFPMNAARLSLLQAVSLGEGLTDTANPRHVAVLRRVDGRTMVARFDLEAIREGRMQDPEILGNDIVVVDESKGAVWFKRFIQIAPVLTSWFYYSN</sequence>
<keyword evidence="8" id="KW-0625">Polysaccharide transport</keyword>
<keyword evidence="12" id="KW-0564">Palmitate</keyword>
<dbReference type="PANTHER" id="PTHR33619:SF3">
    <property type="entry name" value="POLYSACCHARIDE EXPORT PROTEIN GFCE-RELATED"/>
    <property type="match status" value="1"/>
</dbReference>
<evidence type="ECO:0000256" key="2">
    <source>
        <dbReference type="ARBA" id="ARBA00009450"/>
    </source>
</evidence>
<evidence type="ECO:0000256" key="9">
    <source>
        <dbReference type="ARBA" id="ARBA00023065"/>
    </source>
</evidence>
<proteinExistence type="inferred from homology"/>